<evidence type="ECO:0000313" key="2">
    <source>
        <dbReference type="Proteomes" id="UP000054166"/>
    </source>
</evidence>
<sequence>MGPPYASIHVIIGPGPSLTFQNCGKTYKTYADLCAYSDYLVSDMPVESWPRDDAEAKLIAAAIATYNFNNYEVPKRYHELDADDKQEVDPFFVVHDPSFLAGMTWEGTRPSFYKLSIGSDLVKAVRVGTYPRVPTRVYKYTPVFPEKPEGGMDKLWMR</sequence>
<protein>
    <submittedName>
        <fullName evidence="1">Uncharacterized protein</fullName>
    </submittedName>
</protein>
<dbReference type="Proteomes" id="UP000054166">
    <property type="component" value="Unassembled WGS sequence"/>
</dbReference>
<dbReference type="AlphaFoldDB" id="A0A0C3FHQ9"/>
<dbReference type="HOGENOM" id="CLU_107252_0_0_1"/>
<evidence type="ECO:0000313" key="1">
    <source>
        <dbReference type="EMBL" id="KIM83950.1"/>
    </source>
</evidence>
<organism evidence="1 2">
    <name type="scientific">Piloderma croceum (strain F 1598)</name>
    <dbReference type="NCBI Taxonomy" id="765440"/>
    <lineage>
        <taxon>Eukaryota</taxon>
        <taxon>Fungi</taxon>
        <taxon>Dikarya</taxon>
        <taxon>Basidiomycota</taxon>
        <taxon>Agaricomycotina</taxon>
        <taxon>Agaricomycetes</taxon>
        <taxon>Agaricomycetidae</taxon>
        <taxon>Atheliales</taxon>
        <taxon>Atheliaceae</taxon>
        <taxon>Piloderma</taxon>
    </lineage>
</organism>
<dbReference type="EMBL" id="KN832989">
    <property type="protein sequence ID" value="KIM83950.1"/>
    <property type="molecule type" value="Genomic_DNA"/>
</dbReference>
<reference evidence="1 2" key="1">
    <citation type="submission" date="2014-04" db="EMBL/GenBank/DDBJ databases">
        <authorList>
            <consortium name="DOE Joint Genome Institute"/>
            <person name="Kuo A."/>
            <person name="Tarkka M."/>
            <person name="Buscot F."/>
            <person name="Kohler A."/>
            <person name="Nagy L.G."/>
            <person name="Floudas D."/>
            <person name="Copeland A."/>
            <person name="Barry K.W."/>
            <person name="Cichocki N."/>
            <person name="Veneault-Fourrey C."/>
            <person name="LaButti K."/>
            <person name="Lindquist E.A."/>
            <person name="Lipzen A."/>
            <person name="Lundell T."/>
            <person name="Morin E."/>
            <person name="Murat C."/>
            <person name="Sun H."/>
            <person name="Tunlid A."/>
            <person name="Henrissat B."/>
            <person name="Grigoriev I.V."/>
            <person name="Hibbett D.S."/>
            <person name="Martin F."/>
            <person name="Nordberg H.P."/>
            <person name="Cantor M.N."/>
            <person name="Hua S.X."/>
        </authorList>
    </citation>
    <scope>NUCLEOTIDE SEQUENCE [LARGE SCALE GENOMIC DNA]</scope>
    <source>
        <strain evidence="1 2">F 1598</strain>
    </source>
</reference>
<gene>
    <name evidence="1" type="ORF">PILCRDRAFT_87885</name>
</gene>
<dbReference type="InParanoid" id="A0A0C3FHQ9"/>
<proteinExistence type="predicted"/>
<keyword evidence="2" id="KW-1185">Reference proteome</keyword>
<name>A0A0C3FHQ9_PILCF</name>
<accession>A0A0C3FHQ9</accession>
<reference evidence="2" key="2">
    <citation type="submission" date="2015-01" db="EMBL/GenBank/DDBJ databases">
        <title>Evolutionary Origins and Diversification of the Mycorrhizal Mutualists.</title>
        <authorList>
            <consortium name="DOE Joint Genome Institute"/>
            <consortium name="Mycorrhizal Genomics Consortium"/>
            <person name="Kohler A."/>
            <person name="Kuo A."/>
            <person name="Nagy L.G."/>
            <person name="Floudas D."/>
            <person name="Copeland A."/>
            <person name="Barry K.W."/>
            <person name="Cichocki N."/>
            <person name="Veneault-Fourrey C."/>
            <person name="LaButti K."/>
            <person name="Lindquist E.A."/>
            <person name="Lipzen A."/>
            <person name="Lundell T."/>
            <person name="Morin E."/>
            <person name="Murat C."/>
            <person name="Riley R."/>
            <person name="Ohm R."/>
            <person name="Sun H."/>
            <person name="Tunlid A."/>
            <person name="Henrissat B."/>
            <person name="Grigoriev I.V."/>
            <person name="Hibbett D.S."/>
            <person name="Martin F."/>
        </authorList>
    </citation>
    <scope>NUCLEOTIDE SEQUENCE [LARGE SCALE GENOMIC DNA]</scope>
    <source>
        <strain evidence="2">F 1598</strain>
    </source>
</reference>